<keyword evidence="2" id="KW-0378">Hydrolase</keyword>
<evidence type="ECO:0000256" key="2">
    <source>
        <dbReference type="RuleBase" id="RU363015"/>
    </source>
</evidence>
<dbReference type="PANTHER" id="PTHR31223:SF70">
    <property type="entry name" value="LOG FAMILY PROTEIN YJL055W"/>
    <property type="match status" value="1"/>
</dbReference>
<dbReference type="GO" id="GO:0016799">
    <property type="term" value="F:hydrolase activity, hydrolyzing N-glycosyl compounds"/>
    <property type="evidence" value="ECO:0007669"/>
    <property type="project" value="TreeGrafter"/>
</dbReference>
<evidence type="ECO:0000256" key="1">
    <source>
        <dbReference type="ARBA" id="ARBA00006763"/>
    </source>
</evidence>
<dbReference type="Proteomes" id="UP001157946">
    <property type="component" value="Unassembled WGS sequence"/>
</dbReference>
<dbReference type="RefSeq" id="WP_284723900.1">
    <property type="nucleotide sequence ID" value="NZ_FXTU01000001.1"/>
</dbReference>
<dbReference type="FunFam" id="3.40.50.450:FF:000012">
    <property type="entry name" value="LOG family protein YvdD"/>
    <property type="match status" value="1"/>
</dbReference>
<evidence type="ECO:0000313" key="3">
    <source>
        <dbReference type="EMBL" id="SMP03555.1"/>
    </source>
</evidence>
<dbReference type="EMBL" id="FXTU01000001">
    <property type="protein sequence ID" value="SMP03555.1"/>
    <property type="molecule type" value="Genomic_DNA"/>
</dbReference>
<dbReference type="Pfam" id="PF03641">
    <property type="entry name" value="Lysine_decarbox"/>
    <property type="match status" value="1"/>
</dbReference>
<dbReference type="SUPFAM" id="SSF102405">
    <property type="entry name" value="MCP/YpsA-like"/>
    <property type="match status" value="1"/>
</dbReference>
<name>A0AA45WJL9_9BACL</name>
<reference evidence="3" key="1">
    <citation type="submission" date="2017-05" db="EMBL/GenBank/DDBJ databases">
        <authorList>
            <person name="Varghese N."/>
            <person name="Submissions S."/>
        </authorList>
    </citation>
    <scope>NUCLEOTIDE SEQUENCE</scope>
    <source>
        <strain evidence="3">DSM 45262</strain>
    </source>
</reference>
<keyword evidence="2" id="KW-0203">Cytokinin biosynthesis</keyword>
<sequence length="195" mass="21423">MERICVYAGSNPGNKPLYREAARELGKCLAMRGIELVYGGSRLGLMGAVAEAALAGSGRVIGVMPTALFRGEMVHQSLTQLIEVADMHERKAKMMELSDGFIALPGGYGTLEEVFEVLSWGQLGIHKKPIGLLNIDGYYEPVLDMIQKAVSEGFFPKDHGQIVICESEPARLLALMEQYQPPALQTKWTELAERK</sequence>
<proteinExistence type="inferred from homology"/>
<dbReference type="InterPro" id="IPR031100">
    <property type="entry name" value="LOG_fam"/>
</dbReference>
<evidence type="ECO:0000313" key="4">
    <source>
        <dbReference type="Proteomes" id="UP001157946"/>
    </source>
</evidence>
<comment type="caution">
    <text evidence="3">The sequence shown here is derived from an EMBL/GenBank/DDBJ whole genome shotgun (WGS) entry which is preliminary data.</text>
</comment>
<comment type="similarity">
    <text evidence="1 2">Belongs to the LOG family.</text>
</comment>
<dbReference type="AlphaFoldDB" id="A0AA45WJL9"/>
<dbReference type="GO" id="GO:0005829">
    <property type="term" value="C:cytosol"/>
    <property type="evidence" value="ECO:0007669"/>
    <property type="project" value="TreeGrafter"/>
</dbReference>
<dbReference type="EC" id="3.2.2.n1" evidence="2"/>
<dbReference type="GO" id="GO:0009691">
    <property type="term" value="P:cytokinin biosynthetic process"/>
    <property type="evidence" value="ECO:0007669"/>
    <property type="project" value="UniProtKB-UniRule"/>
</dbReference>
<keyword evidence="4" id="KW-1185">Reference proteome</keyword>
<accession>A0AA45WJL9</accession>
<organism evidence="3 4">
    <name type="scientific">Laceyella tengchongensis</name>
    <dbReference type="NCBI Taxonomy" id="574699"/>
    <lineage>
        <taxon>Bacteria</taxon>
        <taxon>Bacillati</taxon>
        <taxon>Bacillota</taxon>
        <taxon>Bacilli</taxon>
        <taxon>Bacillales</taxon>
        <taxon>Thermoactinomycetaceae</taxon>
        <taxon>Laceyella</taxon>
    </lineage>
</organism>
<dbReference type="Gene3D" id="3.40.50.450">
    <property type="match status" value="1"/>
</dbReference>
<dbReference type="InterPro" id="IPR005269">
    <property type="entry name" value="LOG"/>
</dbReference>
<dbReference type="NCBIfam" id="TIGR00730">
    <property type="entry name" value="Rossman fold protein, TIGR00730 family"/>
    <property type="match status" value="1"/>
</dbReference>
<gene>
    <name evidence="3" type="ORF">SAMN06265361_101457</name>
</gene>
<protein>
    <recommendedName>
        <fullName evidence="2">Cytokinin riboside 5'-monophosphate phosphoribohydrolase</fullName>
        <ecNumber evidence="2">3.2.2.n1</ecNumber>
    </recommendedName>
</protein>
<dbReference type="PANTHER" id="PTHR31223">
    <property type="entry name" value="LOG FAMILY PROTEIN YJL055W"/>
    <property type="match status" value="1"/>
</dbReference>